<evidence type="ECO:0000313" key="3">
    <source>
        <dbReference type="Proteomes" id="UP000001631"/>
    </source>
</evidence>
<organism evidence="2 3">
    <name type="scientific">Ajellomyces capsulatus (strain G186AR / H82 / ATCC MYA-2454 / RMSCC 2432)</name>
    <name type="common">Darling's disease fungus</name>
    <name type="synonym">Histoplasma capsulatum</name>
    <dbReference type="NCBI Taxonomy" id="447093"/>
    <lineage>
        <taxon>Eukaryota</taxon>
        <taxon>Fungi</taxon>
        <taxon>Dikarya</taxon>
        <taxon>Ascomycota</taxon>
        <taxon>Pezizomycotina</taxon>
        <taxon>Eurotiomycetes</taxon>
        <taxon>Eurotiomycetidae</taxon>
        <taxon>Onygenales</taxon>
        <taxon>Ajellomycetaceae</taxon>
        <taxon>Histoplasma</taxon>
    </lineage>
</organism>
<protein>
    <submittedName>
        <fullName evidence="2">Acyl-coenzyme A:Isopenicillin N acyltransferase</fullName>
    </submittedName>
</protein>
<sequence>MANIVLLDSPTTAPHARTIWNPNSDLLNTPLRIVFISNGSRITVGEGDIPNPGRSLKSNLRRRSPMEIEPQARAIKRILGIKPKRICARGVDKLILVINRVGVTVLQLTPDSLSRQFGSGISAGYIGLKHGEEAREQIAGSLEFYKGLFKRRCRMDWPHVCAAAVKFVPFLETSFPGYMQEMRGIAQGAGVPVESIVALNVRTEIAYGMFSDGCTALSWKSEDESFLAQNWDWEREQSPNLLILHIRQTANTTASTIPTIHMITEAGIIGKIGLNSHGVGVTLNAIKAAGVDFAKLPTHLALRAVLDSASRADAVEILERHGVAAACHILVADRTGGVGLECSARDVVRLEMGERTADGAGDVVGVVTHTNHFIRPHLETEAKLHLVDTFDRLKRVRELVADKVAAGPPSASAIEGILEDEQGYPTAICREVTRESSIATLFSIVMDLGKGKGLIKIGRPVRPEGLVELRS</sequence>
<dbReference type="PANTHER" id="PTHR34180:SF1">
    <property type="entry name" value="BETA-ALANYL-DOPAMINE_CARCININE HYDROLASE"/>
    <property type="match status" value="1"/>
</dbReference>
<dbReference type="InterPro" id="IPR005079">
    <property type="entry name" value="Peptidase_C45_hydrolase"/>
</dbReference>
<keyword evidence="2" id="KW-0808">Transferase</keyword>
<dbReference type="Proteomes" id="UP000001631">
    <property type="component" value="Unassembled WGS sequence"/>
</dbReference>
<evidence type="ECO:0000259" key="1">
    <source>
        <dbReference type="Pfam" id="PF03417"/>
    </source>
</evidence>
<evidence type="ECO:0000313" key="2">
    <source>
        <dbReference type="EMBL" id="EEH04537.1"/>
    </source>
</evidence>
<dbReference type="Gene3D" id="3.60.60.10">
    <property type="entry name" value="Penicillin V Acylase, Chain A"/>
    <property type="match status" value="1"/>
</dbReference>
<dbReference type="RefSeq" id="XP_045285018.1">
    <property type="nucleotide sequence ID" value="XM_045434227.1"/>
</dbReference>
<dbReference type="NCBIfam" id="NF040521">
    <property type="entry name" value="C45_proenzyme"/>
    <property type="match status" value="1"/>
</dbReference>
<feature type="domain" description="Peptidase C45 hydrolase" evidence="1">
    <location>
        <begin position="219"/>
        <end position="457"/>
    </location>
</feature>
<gene>
    <name evidence="2" type="ORF">HCBG_07178</name>
</gene>
<dbReference type="InterPro" id="IPR047794">
    <property type="entry name" value="C45_proenzyme-like"/>
</dbReference>
<dbReference type="InParanoid" id="C0NVJ8"/>
<dbReference type="AlphaFoldDB" id="C0NVJ8"/>
<name>C0NVJ8_AJECG</name>
<dbReference type="HOGENOM" id="CLU_037787_1_0_1"/>
<dbReference type="STRING" id="447093.C0NVJ8"/>
<dbReference type="GeneID" id="69040194"/>
<dbReference type="Pfam" id="PF03417">
    <property type="entry name" value="AAT"/>
    <property type="match status" value="1"/>
</dbReference>
<accession>C0NVJ8</accession>
<reference evidence="2" key="1">
    <citation type="submission" date="2009-02" db="EMBL/GenBank/DDBJ databases">
        <title>The Genome Sequence of Ajellomyces capsulatus strain G186AR.</title>
        <authorList>
            <consortium name="The Broad Institute Genome Sequencing Platform"/>
            <person name="Champion M."/>
            <person name="Cuomo C."/>
            <person name="Ma L.-J."/>
            <person name="Henn M.R."/>
            <person name="Sil A."/>
            <person name="Goldman B."/>
            <person name="Young S.K."/>
            <person name="Kodira C.D."/>
            <person name="Zeng Q."/>
            <person name="Koehrsen M."/>
            <person name="Alvarado L."/>
            <person name="Berlin A."/>
            <person name="Borenstein D."/>
            <person name="Chen Z."/>
            <person name="Engels R."/>
            <person name="Freedman E."/>
            <person name="Gellesch M."/>
            <person name="Goldberg J."/>
            <person name="Griggs A."/>
            <person name="Gujja S."/>
            <person name="Heiman D."/>
            <person name="Hepburn T."/>
            <person name="Howarth C."/>
            <person name="Jen D."/>
            <person name="Larson L."/>
            <person name="Lewis B."/>
            <person name="Mehta T."/>
            <person name="Park D."/>
            <person name="Pearson M."/>
            <person name="Roberts A."/>
            <person name="Saif S."/>
            <person name="Shea T."/>
            <person name="Shenoy N."/>
            <person name="Sisk P."/>
            <person name="Stolte C."/>
            <person name="Sykes S."/>
            <person name="Walk T."/>
            <person name="White J."/>
            <person name="Yandava C."/>
            <person name="Klein B."/>
            <person name="McEwen J.G."/>
            <person name="Puccia R."/>
            <person name="Goldman G.H."/>
            <person name="Felipe M.S."/>
            <person name="Nino-Vega G."/>
            <person name="San-Blas G."/>
            <person name="Taylor J."/>
            <person name="Mendoza L."/>
            <person name="Galagan J."/>
            <person name="Nusbaum C."/>
            <person name="Birren B."/>
        </authorList>
    </citation>
    <scope>NUCLEOTIDE SEQUENCE</scope>
    <source>
        <strain evidence="2">G186AR</strain>
    </source>
</reference>
<dbReference type="Gene3D" id="1.10.10.2120">
    <property type="match status" value="1"/>
</dbReference>
<dbReference type="GO" id="GO:0016746">
    <property type="term" value="F:acyltransferase activity"/>
    <property type="evidence" value="ECO:0007669"/>
    <property type="project" value="UniProtKB-KW"/>
</dbReference>
<dbReference type="InterPro" id="IPR047801">
    <property type="entry name" value="Peptidase_C45"/>
</dbReference>
<keyword evidence="2" id="KW-0012">Acyltransferase</keyword>
<dbReference type="EMBL" id="GG663373">
    <property type="protein sequence ID" value="EEH04537.1"/>
    <property type="molecule type" value="Genomic_DNA"/>
</dbReference>
<dbReference type="PANTHER" id="PTHR34180">
    <property type="entry name" value="PEPTIDASE C45"/>
    <property type="match status" value="1"/>
</dbReference>
<dbReference type="VEuPathDB" id="FungiDB:I7I50_09473"/>
<proteinExistence type="predicted"/>
<keyword evidence="3" id="KW-1185">Reference proteome</keyword>